<feature type="compositionally biased region" description="Basic and acidic residues" evidence="2">
    <location>
        <begin position="83"/>
        <end position="94"/>
    </location>
</feature>
<dbReference type="SUPFAM" id="SSF46565">
    <property type="entry name" value="Chaperone J-domain"/>
    <property type="match status" value="1"/>
</dbReference>
<dbReference type="Gene3D" id="1.10.287.110">
    <property type="entry name" value="DnaJ domain"/>
    <property type="match status" value="1"/>
</dbReference>
<dbReference type="RefSeq" id="WP_200594585.1">
    <property type="nucleotide sequence ID" value="NZ_JAEPBG010000009.1"/>
</dbReference>
<evidence type="ECO:0008006" key="5">
    <source>
        <dbReference type="Google" id="ProtNLM"/>
    </source>
</evidence>
<feature type="coiled-coil region" evidence="1">
    <location>
        <begin position="10"/>
        <end position="37"/>
    </location>
</feature>
<dbReference type="Proteomes" id="UP000622890">
    <property type="component" value="Unassembled WGS sequence"/>
</dbReference>
<comment type="caution">
    <text evidence="3">The sequence shown here is derived from an EMBL/GenBank/DDBJ whole genome shotgun (WGS) entry which is preliminary data.</text>
</comment>
<keyword evidence="4" id="KW-1185">Reference proteome</keyword>
<proteinExistence type="predicted"/>
<gene>
    <name evidence="3" type="ORF">JJB74_19360</name>
</gene>
<dbReference type="InterPro" id="IPR036869">
    <property type="entry name" value="J_dom_sf"/>
</dbReference>
<organism evidence="3 4">
    <name type="scientific">Noviherbaspirillum pedocola</name>
    <dbReference type="NCBI Taxonomy" id="2801341"/>
    <lineage>
        <taxon>Bacteria</taxon>
        <taxon>Pseudomonadati</taxon>
        <taxon>Pseudomonadota</taxon>
        <taxon>Betaproteobacteria</taxon>
        <taxon>Burkholderiales</taxon>
        <taxon>Oxalobacteraceae</taxon>
        <taxon>Noviherbaspirillum</taxon>
    </lineage>
</organism>
<protein>
    <recommendedName>
        <fullName evidence="5">J domain-containing protein</fullName>
    </recommendedName>
</protein>
<sequence>MARPLMHYTIAQLTERFAEAKTDAKKLKELAEELQHRRVPSAVALLGKVQKALKAPPASGAAAARSADVPKTVPTKQPDLWGESERLSQQEKAEPTTAESKSSRPGFAQKSSIGSASPANAAADKDATVPLSITIDEAYKLLKATPSSTWEAIEQNRRQLVQQSHPDRIALLSPKQGLDFQAEARRINAAYAVLCRFRLGAP</sequence>
<accession>A0A934SW98</accession>
<feature type="region of interest" description="Disordered" evidence="2">
    <location>
        <begin position="54"/>
        <end position="124"/>
    </location>
</feature>
<evidence type="ECO:0000313" key="3">
    <source>
        <dbReference type="EMBL" id="MBK4736789.1"/>
    </source>
</evidence>
<evidence type="ECO:0000313" key="4">
    <source>
        <dbReference type="Proteomes" id="UP000622890"/>
    </source>
</evidence>
<name>A0A934SW98_9BURK</name>
<dbReference type="AlphaFoldDB" id="A0A934SW98"/>
<evidence type="ECO:0000256" key="2">
    <source>
        <dbReference type="SAM" id="MobiDB-lite"/>
    </source>
</evidence>
<feature type="compositionally biased region" description="Low complexity" evidence="2">
    <location>
        <begin position="111"/>
        <end position="122"/>
    </location>
</feature>
<dbReference type="EMBL" id="JAEPBG010000009">
    <property type="protein sequence ID" value="MBK4736789.1"/>
    <property type="molecule type" value="Genomic_DNA"/>
</dbReference>
<evidence type="ECO:0000256" key="1">
    <source>
        <dbReference type="SAM" id="Coils"/>
    </source>
</evidence>
<feature type="compositionally biased region" description="Low complexity" evidence="2">
    <location>
        <begin position="54"/>
        <end position="67"/>
    </location>
</feature>
<reference evidence="3" key="1">
    <citation type="submission" date="2021-01" db="EMBL/GenBank/DDBJ databases">
        <title>Genome sequence of strain Noviherbaspirillum sp. DKR-6.</title>
        <authorList>
            <person name="Chaudhary D.K."/>
        </authorList>
    </citation>
    <scope>NUCLEOTIDE SEQUENCE</scope>
    <source>
        <strain evidence="3">DKR-6</strain>
    </source>
</reference>
<keyword evidence="1" id="KW-0175">Coiled coil</keyword>